<dbReference type="Proteomes" id="UP000237881">
    <property type="component" value="Unassembled WGS sequence"/>
</dbReference>
<keyword evidence="4" id="KW-1185">Reference proteome</keyword>
<evidence type="ECO:0000313" key="3">
    <source>
        <dbReference type="Proteomes" id="UP000237881"/>
    </source>
</evidence>
<evidence type="ECO:0000313" key="4">
    <source>
        <dbReference type="Proteomes" id="UP000239698"/>
    </source>
</evidence>
<dbReference type="KEGG" id="rry:C1O28_10990"/>
<name>A0ABD6W697_RATRA</name>
<evidence type="ECO:0008006" key="5">
    <source>
        <dbReference type="Google" id="ProtNLM"/>
    </source>
</evidence>
<sequence>MIDRLRAEFPVTYLCQKLRVSTSGFYDWVIASPTRTAERREQLTARVGEALRHRVERRGIGKGLRLCTARMLQ</sequence>
<dbReference type="EMBL" id="PSVT01000039">
    <property type="protein sequence ID" value="PPH74079.1"/>
    <property type="molecule type" value="Genomic_DNA"/>
</dbReference>
<proteinExistence type="predicted"/>
<gene>
    <name evidence="1" type="ORF">C5C04_12650</name>
    <name evidence="2" type="ORF">C5C40_13465</name>
</gene>
<dbReference type="AlphaFoldDB" id="A0ABD6W697"/>
<evidence type="ECO:0000313" key="1">
    <source>
        <dbReference type="EMBL" id="PPF11018.1"/>
    </source>
</evidence>
<comment type="caution">
    <text evidence="1">The sequence shown here is derived from an EMBL/GenBank/DDBJ whole genome shotgun (WGS) entry which is preliminary data.</text>
</comment>
<reference evidence="3 4" key="1">
    <citation type="submission" date="2018-02" db="EMBL/GenBank/DDBJ databases">
        <title>Bacteriophage NCPPB3778 and a type I-E CRISPR drive the evolution of the US Biological Select Agent, Rathayibacter toxicus.</title>
        <authorList>
            <person name="Davis E.W.II."/>
            <person name="Tabima J.F."/>
            <person name="Weisberg A.J."/>
            <person name="Lopes L.D."/>
            <person name="Wiseman M.S."/>
            <person name="Wiseman M.S."/>
            <person name="Pupko T."/>
            <person name="Belcher M.S."/>
            <person name="Sechler A.J."/>
            <person name="Tancos M.A."/>
            <person name="Schroeder B.K."/>
            <person name="Murray T.D."/>
            <person name="Luster D.G."/>
            <person name="Schneider W.L."/>
            <person name="Rogers E."/>
            <person name="Andreote F.D."/>
            <person name="Grunwald N.J."/>
            <person name="Putnam M.L."/>
            <person name="Chang J.H."/>
        </authorList>
    </citation>
    <scope>NUCLEOTIDE SEQUENCE [LARGE SCALE GENOMIC DNA]</scope>
    <source>
        <strain evidence="2 4">AY1D6</strain>
        <strain evidence="1 3">AY1I9</strain>
    </source>
</reference>
<protein>
    <recommendedName>
        <fullName evidence="5">IS3 family transposase</fullName>
    </recommendedName>
</protein>
<evidence type="ECO:0000313" key="2">
    <source>
        <dbReference type="EMBL" id="PPH74079.1"/>
    </source>
</evidence>
<organism evidence="1 3">
    <name type="scientific">Rathayibacter rathayi</name>
    <name type="common">Corynebacterium rathayi</name>
    <dbReference type="NCBI Taxonomy" id="33887"/>
    <lineage>
        <taxon>Bacteria</taxon>
        <taxon>Bacillati</taxon>
        <taxon>Actinomycetota</taxon>
        <taxon>Actinomycetes</taxon>
        <taxon>Micrococcales</taxon>
        <taxon>Microbacteriaceae</taxon>
        <taxon>Rathayibacter</taxon>
    </lineage>
</organism>
<dbReference type="EMBL" id="PSUL01000037">
    <property type="protein sequence ID" value="PPF11018.1"/>
    <property type="molecule type" value="Genomic_DNA"/>
</dbReference>
<accession>A0ABD6W697</accession>
<dbReference type="Proteomes" id="UP000239698">
    <property type="component" value="Unassembled WGS sequence"/>
</dbReference>